<evidence type="ECO:0000313" key="2">
    <source>
        <dbReference type="Proteomes" id="UP001209076"/>
    </source>
</evidence>
<accession>A0ABT2PWX8</accession>
<dbReference type="Proteomes" id="UP001209076">
    <property type="component" value="Unassembled WGS sequence"/>
</dbReference>
<dbReference type="RefSeq" id="WP_262096773.1">
    <property type="nucleotide sequence ID" value="NZ_JAOEGN010000014.1"/>
</dbReference>
<dbReference type="EMBL" id="JAOEGN010000014">
    <property type="protein sequence ID" value="MCU0105461.1"/>
    <property type="molecule type" value="Genomic_DNA"/>
</dbReference>
<comment type="caution">
    <text evidence="1">The sequence shown here is derived from an EMBL/GenBank/DDBJ whole genome shotgun (WGS) entry which is preliminary data.</text>
</comment>
<keyword evidence="2" id="KW-1185">Reference proteome</keyword>
<organism evidence="1 2">
    <name type="scientific">Paracholeplasma vituli</name>
    <dbReference type="NCBI Taxonomy" id="69473"/>
    <lineage>
        <taxon>Bacteria</taxon>
        <taxon>Bacillati</taxon>
        <taxon>Mycoplasmatota</taxon>
        <taxon>Mollicutes</taxon>
        <taxon>Acholeplasmatales</taxon>
        <taxon>Acholeplasmataceae</taxon>
        <taxon>Paracholeplasma</taxon>
    </lineage>
</organism>
<name>A0ABT2PWX8_9MOLU</name>
<gene>
    <name evidence="1" type="ORF">N7603_07300</name>
</gene>
<proteinExistence type="predicted"/>
<sequence length="93" mass="10133">MKKVLLSLFIVSLFNKVVLAENLSYPFDSITIVEAKKFDILIPSNIPEGSLLYGKVDAGDTVAVSVASIQMKKLGSQDSILDNISQALKDIFD</sequence>
<reference evidence="2" key="1">
    <citation type="submission" date="2023-07" db="EMBL/GenBank/DDBJ databases">
        <title>Novel Mycoplasma species identified in domestic and wild animals.</title>
        <authorList>
            <person name="Volokhov D.V."/>
            <person name="Furtak V.A."/>
            <person name="Zagorodnyaya T.A."/>
        </authorList>
    </citation>
    <scope>NUCLEOTIDE SEQUENCE [LARGE SCALE GENOMIC DNA]</scope>
    <source>
        <strain evidence="2">92-19</strain>
    </source>
</reference>
<evidence type="ECO:0000313" key="1">
    <source>
        <dbReference type="EMBL" id="MCU0105461.1"/>
    </source>
</evidence>
<protein>
    <submittedName>
        <fullName evidence="1">Uncharacterized protein</fullName>
    </submittedName>
</protein>